<dbReference type="Proteomes" id="UP000294847">
    <property type="component" value="Chromosome 2"/>
</dbReference>
<dbReference type="AlphaFoldDB" id="A0A4P7N509"/>
<keyword evidence="1" id="KW-0732">Signal</keyword>
<dbReference type="Pfam" id="PF08881">
    <property type="entry name" value="CVNH"/>
    <property type="match status" value="1"/>
</dbReference>
<organism evidence="3 4">
    <name type="scientific">Pyricularia oryzae</name>
    <name type="common">Rice blast fungus</name>
    <name type="synonym">Magnaporthe oryzae</name>
    <dbReference type="NCBI Taxonomy" id="318829"/>
    <lineage>
        <taxon>Eukaryota</taxon>
        <taxon>Fungi</taxon>
        <taxon>Dikarya</taxon>
        <taxon>Ascomycota</taxon>
        <taxon>Pezizomycotina</taxon>
        <taxon>Sordariomycetes</taxon>
        <taxon>Sordariomycetidae</taxon>
        <taxon>Magnaporthales</taxon>
        <taxon>Pyriculariaceae</taxon>
        <taxon>Pyricularia</taxon>
    </lineage>
</organism>
<dbReference type="SMART" id="SM01111">
    <property type="entry name" value="CVNH"/>
    <property type="match status" value="1"/>
</dbReference>
<sequence length="204" mass="21814">MHFLAALLFLLVGFLNSPCSARTLAASSDAPDNSTSWSSSATTDPASTTLAALNTTIQPTSQRWPPSSGGNKTKKGAGGYFESCTDCRLFSKYEGGKPKEGGGGLLRCDCDYPGRPGGFRRRESVVNLNDWLGNVQGKLTASFDFFWAAPGLPCGGFIGSCKCELLEGRYLSCWCYDAPAGTQVVDLNEHIANRRGVLRVLSKP</sequence>
<dbReference type="SUPFAM" id="SSF51322">
    <property type="entry name" value="Cyanovirin-N"/>
    <property type="match status" value="1"/>
</dbReference>
<proteinExistence type="predicted"/>
<protein>
    <recommendedName>
        <fullName evidence="2">Cyanovirin-N domain-containing protein</fullName>
    </recommendedName>
</protein>
<name>A0A4P7N509_PYROR</name>
<evidence type="ECO:0000256" key="1">
    <source>
        <dbReference type="SAM" id="SignalP"/>
    </source>
</evidence>
<gene>
    <name evidence="3" type="ORF">PoMZ_00729</name>
</gene>
<evidence type="ECO:0000259" key="2">
    <source>
        <dbReference type="SMART" id="SM01111"/>
    </source>
</evidence>
<evidence type="ECO:0000313" key="3">
    <source>
        <dbReference type="EMBL" id="QBZ55826.1"/>
    </source>
</evidence>
<dbReference type="InterPro" id="IPR036673">
    <property type="entry name" value="Cyanovirin-N_sf"/>
</dbReference>
<dbReference type="EMBL" id="CP034205">
    <property type="protein sequence ID" value="QBZ55826.1"/>
    <property type="molecule type" value="Genomic_DNA"/>
</dbReference>
<feature type="chain" id="PRO_5020391037" description="Cyanovirin-N domain-containing protein" evidence="1">
    <location>
        <begin position="22"/>
        <end position="204"/>
    </location>
</feature>
<dbReference type="InterPro" id="IPR011058">
    <property type="entry name" value="Cyanovirin-N"/>
</dbReference>
<accession>A0A4P7N509</accession>
<evidence type="ECO:0000313" key="4">
    <source>
        <dbReference type="Proteomes" id="UP000294847"/>
    </source>
</evidence>
<dbReference type="Gene3D" id="2.30.60.10">
    <property type="entry name" value="Cyanovirin-N"/>
    <property type="match status" value="1"/>
</dbReference>
<feature type="domain" description="Cyanovirin-N" evidence="2">
    <location>
        <begin position="79"/>
        <end position="200"/>
    </location>
</feature>
<reference evidence="3 4" key="1">
    <citation type="journal article" date="2019" name="Mol. Biol. Evol.">
        <title>Blast fungal genomes show frequent chromosomal changes, gene gains and losses, and effector gene turnover.</title>
        <authorList>
            <person name="Gomez Luciano L.B."/>
            <person name="Jason Tsai I."/>
            <person name="Chuma I."/>
            <person name="Tosa Y."/>
            <person name="Chen Y.H."/>
            <person name="Li J.Y."/>
            <person name="Li M.Y."/>
            <person name="Jade Lu M.Y."/>
            <person name="Nakayashiki H."/>
            <person name="Li W.H."/>
        </authorList>
    </citation>
    <scope>NUCLEOTIDE SEQUENCE [LARGE SCALE GENOMIC DNA]</scope>
    <source>
        <strain evidence="3">MZ5-1-6</strain>
    </source>
</reference>
<feature type="signal peptide" evidence="1">
    <location>
        <begin position="1"/>
        <end position="21"/>
    </location>
</feature>